<organism evidence="3 4">
    <name type="scientific">Seminavis robusta</name>
    <dbReference type="NCBI Taxonomy" id="568900"/>
    <lineage>
        <taxon>Eukaryota</taxon>
        <taxon>Sar</taxon>
        <taxon>Stramenopiles</taxon>
        <taxon>Ochrophyta</taxon>
        <taxon>Bacillariophyta</taxon>
        <taxon>Bacillariophyceae</taxon>
        <taxon>Bacillariophycidae</taxon>
        <taxon>Naviculales</taxon>
        <taxon>Naviculaceae</taxon>
        <taxon>Seminavis</taxon>
    </lineage>
</organism>
<name>A0A9N8H282_9STRA</name>
<sequence length="103" mass="10718">MINKIALVGLCLAGSLSQSAQARGHLSDIFYGSSSSVKGRGADCNSDVPDATAAKPRQPLPSFASFSSSAGSSTPDVYDQYQEYKGALSSWAVQQLVSPESTI</sequence>
<evidence type="ECO:0000256" key="1">
    <source>
        <dbReference type="SAM" id="MobiDB-lite"/>
    </source>
</evidence>
<gene>
    <name evidence="3" type="ORF">SEMRO_31_G020261.1</name>
</gene>
<protein>
    <submittedName>
        <fullName evidence="3">Uncharacterized protein</fullName>
    </submittedName>
</protein>
<feature type="signal peptide" evidence="2">
    <location>
        <begin position="1"/>
        <end position="22"/>
    </location>
</feature>
<accession>A0A9N8H282</accession>
<keyword evidence="2" id="KW-0732">Signal</keyword>
<evidence type="ECO:0000256" key="2">
    <source>
        <dbReference type="SAM" id="SignalP"/>
    </source>
</evidence>
<proteinExistence type="predicted"/>
<comment type="caution">
    <text evidence="3">The sequence shown here is derived from an EMBL/GenBank/DDBJ whole genome shotgun (WGS) entry which is preliminary data.</text>
</comment>
<evidence type="ECO:0000313" key="4">
    <source>
        <dbReference type="Proteomes" id="UP001153069"/>
    </source>
</evidence>
<dbReference type="Proteomes" id="UP001153069">
    <property type="component" value="Unassembled WGS sequence"/>
</dbReference>
<reference evidence="3" key="1">
    <citation type="submission" date="2020-06" db="EMBL/GenBank/DDBJ databases">
        <authorList>
            <consortium name="Plant Systems Biology data submission"/>
        </authorList>
    </citation>
    <scope>NUCLEOTIDE SEQUENCE</scope>
    <source>
        <strain evidence="3">D6</strain>
    </source>
</reference>
<feature type="region of interest" description="Disordered" evidence="1">
    <location>
        <begin position="34"/>
        <end position="75"/>
    </location>
</feature>
<dbReference type="AlphaFoldDB" id="A0A9N8H282"/>
<feature type="chain" id="PRO_5040107556" evidence="2">
    <location>
        <begin position="23"/>
        <end position="103"/>
    </location>
</feature>
<feature type="compositionally biased region" description="Low complexity" evidence="1">
    <location>
        <begin position="62"/>
        <end position="73"/>
    </location>
</feature>
<evidence type="ECO:0000313" key="3">
    <source>
        <dbReference type="EMBL" id="CAB9498086.1"/>
    </source>
</evidence>
<keyword evidence="4" id="KW-1185">Reference proteome</keyword>
<dbReference type="EMBL" id="CAICTM010000031">
    <property type="protein sequence ID" value="CAB9498086.1"/>
    <property type="molecule type" value="Genomic_DNA"/>
</dbReference>